<dbReference type="GO" id="GO:0046491">
    <property type="term" value="P:L-methylmalonyl-CoA metabolic process"/>
    <property type="evidence" value="ECO:0007669"/>
    <property type="project" value="TreeGrafter"/>
</dbReference>
<protein>
    <recommendedName>
        <fullName evidence="2">VOC domain-containing protein</fullName>
    </recommendedName>
</protein>
<dbReference type="OrthoDB" id="4577835at2"/>
<evidence type="ECO:0000313" key="3">
    <source>
        <dbReference type="EMBL" id="GAB89747.1"/>
    </source>
</evidence>
<organism evidence="3 4">
    <name type="scientific">Gordonia rhizosphera NBRC 16068</name>
    <dbReference type="NCBI Taxonomy" id="1108045"/>
    <lineage>
        <taxon>Bacteria</taxon>
        <taxon>Bacillati</taxon>
        <taxon>Actinomycetota</taxon>
        <taxon>Actinomycetes</taxon>
        <taxon>Mycobacteriales</taxon>
        <taxon>Gordoniaceae</taxon>
        <taxon>Gordonia</taxon>
    </lineage>
</organism>
<dbReference type="GO" id="GO:0004493">
    <property type="term" value="F:methylmalonyl-CoA epimerase activity"/>
    <property type="evidence" value="ECO:0007669"/>
    <property type="project" value="TreeGrafter"/>
</dbReference>
<dbReference type="InterPro" id="IPR051785">
    <property type="entry name" value="MMCE/EMCE_epimerase"/>
</dbReference>
<dbReference type="AlphaFoldDB" id="K6WC23"/>
<feature type="domain" description="VOC" evidence="2">
    <location>
        <begin position="170"/>
        <end position="296"/>
    </location>
</feature>
<dbReference type="Gene3D" id="3.10.180.10">
    <property type="entry name" value="2,3-Dihydroxybiphenyl 1,2-Dioxygenase, domain 1"/>
    <property type="match status" value="2"/>
</dbReference>
<dbReference type="Pfam" id="PF00903">
    <property type="entry name" value="Glyoxalase"/>
    <property type="match status" value="1"/>
</dbReference>
<dbReference type="RefSeq" id="WP_006331998.1">
    <property type="nucleotide sequence ID" value="NZ_BAHC01000070.1"/>
</dbReference>
<evidence type="ECO:0000256" key="1">
    <source>
        <dbReference type="ARBA" id="ARBA00022723"/>
    </source>
</evidence>
<dbReference type="eggNOG" id="ENOG503482A">
    <property type="taxonomic scope" value="Bacteria"/>
</dbReference>
<dbReference type="PROSITE" id="PS51819">
    <property type="entry name" value="VOC"/>
    <property type="match status" value="2"/>
</dbReference>
<name>K6WC23_9ACTN</name>
<proteinExistence type="predicted"/>
<feature type="domain" description="VOC" evidence="2">
    <location>
        <begin position="5"/>
        <end position="138"/>
    </location>
</feature>
<accession>K6WC23</accession>
<gene>
    <name evidence="3" type="ORF">GORHZ_070_00010</name>
</gene>
<keyword evidence="4" id="KW-1185">Reference proteome</keyword>
<reference evidence="3 4" key="1">
    <citation type="submission" date="2012-08" db="EMBL/GenBank/DDBJ databases">
        <title>Whole genome shotgun sequence of Gordonia rhizosphera NBRC 16068.</title>
        <authorList>
            <person name="Takarada H."/>
            <person name="Isaki S."/>
            <person name="Hosoyama A."/>
            <person name="Tsuchikane K."/>
            <person name="Katsumata H."/>
            <person name="Baba S."/>
            <person name="Ohji S."/>
            <person name="Yamazaki S."/>
            <person name="Fujita N."/>
        </authorList>
    </citation>
    <scope>NUCLEOTIDE SEQUENCE [LARGE SCALE GENOMIC DNA]</scope>
    <source>
        <strain evidence="3 4">NBRC 16068</strain>
    </source>
</reference>
<evidence type="ECO:0000259" key="2">
    <source>
        <dbReference type="PROSITE" id="PS51819"/>
    </source>
</evidence>
<dbReference type="SUPFAM" id="SSF54593">
    <property type="entry name" value="Glyoxalase/Bleomycin resistance protein/Dihydroxybiphenyl dioxygenase"/>
    <property type="match status" value="2"/>
</dbReference>
<dbReference type="InterPro" id="IPR037523">
    <property type="entry name" value="VOC_core"/>
</dbReference>
<evidence type="ECO:0000313" key="4">
    <source>
        <dbReference type="Proteomes" id="UP000008363"/>
    </source>
</evidence>
<dbReference type="InterPro" id="IPR004360">
    <property type="entry name" value="Glyas_Fos-R_dOase_dom"/>
</dbReference>
<keyword evidence="1" id="KW-0479">Metal-binding</keyword>
<comment type="caution">
    <text evidence="3">The sequence shown here is derived from an EMBL/GenBank/DDBJ whole genome shotgun (WGS) entry which is preliminary data.</text>
</comment>
<dbReference type="PANTHER" id="PTHR43048">
    <property type="entry name" value="METHYLMALONYL-COA EPIMERASE"/>
    <property type="match status" value="1"/>
</dbReference>
<dbReference type="EMBL" id="BAHC01000070">
    <property type="protein sequence ID" value="GAB89747.1"/>
    <property type="molecule type" value="Genomic_DNA"/>
</dbReference>
<dbReference type="Proteomes" id="UP000008363">
    <property type="component" value="Unassembled WGS sequence"/>
</dbReference>
<dbReference type="GO" id="GO:0046872">
    <property type="term" value="F:metal ion binding"/>
    <property type="evidence" value="ECO:0007669"/>
    <property type="project" value="UniProtKB-KW"/>
</dbReference>
<dbReference type="PANTHER" id="PTHR43048:SF3">
    <property type="entry name" value="METHYLMALONYL-COA EPIMERASE, MITOCHONDRIAL"/>
    <property type="match status" value="1"/>
</dbReference>
<dbReference type="InterPro" id="IPR029068">
    <property type="entry name" value="Glyas_Bleomycin-R_OHBP_Dase"/>
</dbReference>
<sequence length="296" mass="33332">MTIGHIFHLIHVTGDLAELEAWYDDVFGVRRGFLDNHYLEDEKRDASLVVLGDVVIEPLAPAFREEGWEDYPLGRFYRRFGNHWHSIAWYCEDDIALWHQLQSNGIRILGEAADQPPSEDPVPIFTHPNDTVTQLEFLPTRMAITGLDPRFKPDFDPQWWRTNHPLGLHGMAYTTVLTRDLRRATHTYTTVLGGTVVGQSSSALTGTDDVYIRIGHSLVQLSIPNRGGTLAADDLAAHGEMHHAVCFRVDDLDRAEDYLRSKEIKTVARDDHTILTDPDTTHGAPFRFTCPAPGAA</sequence>